<comment type="caution">
    <text evidence="6">The sequence shown here is derived from an EMBL/GenBank/DDBJ whole genome shotgun (WGS) entry which is preliminary data.</text>
</comment>
<keyword evidence="7" id="KW-1185">Reference proteome</keyword>
<accession>A0ABX2EKV6</accession>
<keyword evidence="3" id="KW-0732">Signal</keyword>
<dbReference type="Pfam" id="PF07703">
    <property type="entry name" value="A2M_BRD"/>
    <property type="match status" value="1"/>
</dbReference>
<dbReference type="RefSeq" id="WP_173125718.1">
    <property type="nucleotide sequence ID" value="NZ_JABRWJ010000006.1"/>
</dbReference>
<feature type="signal peptide" evidence="3">
    <location>
        <begin position="1"/>
        <end position="30"/>
    </location>
</feature>
<feature type="domain" description="Alpha-2-macroglobulin bait region" evidence="4">
    <location>
        <begin position="997"/>
        <end position="1190"/>
    </location>
</feature>
<proteinExistence type="inferred from homology"/>
<dbReference type="EMBL" id="JABRWJ010000006">
    <property type="protein sequence ID" value="NRF69205.1"/>
    <property type="molecule type" value="Genomic_DNA"/>
</dbReference>
<dbReference type="InterPro" id="IPR011625">
    <property type="entry name" value="A2M_N_BRD"/>
</dbReference>
<reference evidence="6 7" key="1">
    <citation type="submission" date="2020-05" db="EMBL/GenBank/DDBJ databases">
        <title>Aquincola sp. isolate from soil.</title>
        <authorList>
            <person name="Han J."/>
            <person name="Kim D.-U."/>
        </authorList>
    </citation>
    <scope>NUCLEOTIDE SEQUENCE [LARGE SCALE GENOMIC DNA]</scope>
    <source>
        <strain evidence="6 7">S2</strain>
    </source>
</reference>
<feature type="domain" description="Alpha-2-macroglobulin" evidence="5">
    <location>
        <begin position="1248"/>
        <end position="1338"/>
    </location>
</feature>
<evidence type="ECO:0000256" key="3">
    <source>
        <dbReference type="SAM" id="SignalP"/>
    </source>
</evidence>
<dbReference type="InterPro" id="IPR041246">
    <property type="entry name" value="Bact_MG10"/>
</dbReference>
<feature type="chain" id="PRO_5047347568" evidence="3">
    <location>
        <begin position="31"/>
        <end position="1941"/>
    </location>
</feature>
<dbReference type="PANTHER" id="PTHR40094:SF1">
    <property type="entry name" value="UBIQUITIN DOMAIN-CONTAINING PROTEIN"/>
    <property type="match status" value="1"/>
</dbReference>
<dbReference type="Pfam" id="PF11974">
    <property type="entry name" value="bMG3"/>
    <property type="match status" value="1"/>
</dbReference>
<evidence type="ECO:0000259" key="5">
    <source>
        <dbReference type="SMART" id="SM01360"/>
    </source>
</evidence>
<dbReference type="InterPro" id="IPR001599">
    <property type="entry name" value="Macroglobln_a2"/>
</dbReference>
<evidence type="ECO:0000259" key="4">
    <source>
        <dbReference type="SMART" id="SM01359"/>
    </source>
</evidence>
<dbReference type="Proteomes" id="UP000737171">
    <property type="component" value="Unassembled WGS sequence"/>
</dbReference>
<dbReference type="InterPro" id="IPR002890">
    <property type="entry name" value="MG2"/>
</dbReference>
<evidence type="ECO:0000256" key="1">
    <source>
        <dbReference type="ARBA" id="ARBA00010556"/>
    </source>
</evidence>
<protein>
    <submittedName>
        <fullName evidence="6">Alpha-2-macroglobulin</fullName>
    </submittedName>
</protein>
<sequence length="1941" mass="210406">MSERLAAGGRIASIVAALAATASLATPAFAARITGVTPQGEVAQVRQVVVRFDDAVMPLGDPNRQPPLTLQCSGSLPERQARWNNEREWVIDFSAALPPGVRCTLQRAAGWQPQQGALEGRTDYSFSTGGPAIERSDPWDGSKTIAEDQHFLLRLTGPATPASIAANAWCEVDGIGERIGLQIVTGAARDAVLKARRIRAADAARTLLVNCARPLPPQTKLRIVWGSGIASAADPAVLTRTPQRLRFEVQPRFTAEFSCERERAQAPCMPLAAAVVRFSAPVPRAVAEALRLTPADAKHGQARAPKLADNEAQFNEVRFPAPLPEGATLQVTLPREVKDVAERPLANADRFPLTVATGPMPPLAKFAASPFGIVEFGPEAMLPITVRHVQGEIRAGGAVRIKKIAERDWLPWMAKVYRAQQNEFKSRESALLAGQPEVRRLELPQLQGGDPRPFEVVGIPFSEPGYHVVEIESQVLGERLLASRAPMFVRTGVLVTNLGVHFKRGHENSLVWVTTLDRAQPVAEAEVALHDCVGKPLWQGRTDAQGRALVPQALPDPNEEHCSWQSGYYVTATKLMRGAQGQPVRDSAFVFSNWNQGIEPWRFNHASALYNDQRGAELLRVHTVFDRLLLRAGETVSMKHLVRNETSAGLRDADKAQLPTTLKIVHVGSGDELTQPLRFDGAGRAALSSWAIPPTARLGLYEARLKNERHEWSGGRFRVEEFRLPLIDARLMPSRGDAIAPAEVQLALQLTHLSGGGVARAPARASAVLRERDVRFAGYEGFSFQPPREDRRRDTSDDEPASGDGAKLVVDKQALTTDANGAATVALKGLPPVKRPSELQAEVTFNDPNGEVQTISARVPLWPAARVVGVRTGSWAAALGKVKFQALVLDLRGKPLADAKVAVQARVTQWTASRKRLVGGFYAYDQQSAQKPLGEVCSGKTDARGMLLCEAPIDAAGEVELVVRSADEAGRSAEAATTVWVTRQGELWFEQDNDDRIDVLADKTSYAPGEVAKLQVRMPYRQATALLSIEREGIVDSRVVTLQGDDPVIEVPIPNRDAKGAKPETTTWAPNVYASVLVLRGRVRHVPWYSFFNWGWRSPGEWWRAYRFEGREYQAPTAMVDLAKPSHKFGVAQLRIGLDAHRLDVKVTPERAQYAVRQTVKTRIQVLQGGQPAAGAEIAFAAVDEALLALLENDSWKVLESMFPPRAWAVETATAQGEIIGRRHYGRKALPAGGGGGRNPTRELFDTLLLWRGSLILDARGEAVVDVPLNDALTSFRLVALASAGPDRFGSGSATVRVTQDLQMLPGLPPVAREGDRFDAIYTLRNTTARELKVEATLAGSVQRDDGAGGLSRTALAFPPQALTLPAGAAAEVKWPVEPPSGAISLVYEASVQGGGARDAVKTTQLVRPALPVRTWAATLQQLDGSVALPVAPPADAIAADPAKPDGARAGGIVIGLQPTLAGALPGIRRYFEQYPFTCLEQQASRALALQDSAGWARIVNALPGYLDADGLALYYPPREGDPPRGSDRLTAYLVAAAHEARQTIPEAPRERLLLALTAFVEGRLERKPWAPASAAGIDLDVRKLAAIEALSRHGRARASQLQSITLEPNRWPTAALIDWLRILQRLDAVPERAQRLAEAQTLLRSRIHYAGSVLKFSTEASDFWWWLMDSGDANAAKLVLALVDEPAWKDELPRLVLGALGRQQRGAWLTTTANLWGVLALERFAARFESAAVGGRSVAILGAASATHDWSVGKEGGRLSLPWPVAASAPSLQVQQQGSGKPWLSVQALAAVPLKAPLAAGYRLTRSISAVERKAEGAWTRGDVLRIRIEIDAQADMSWVALNDPVPTGATLLGSGLGRDSAIGASGERREGSAWLAYEERAQDAFRATWELMPRGKHVIEYTLRLNSSGRFGLPPSRIEAMYAPESFGEWPNAALEVRP</sequence>
<evidence type="ECO:0000313" key="7">
    <source>
        <dbReference type="Proteomes" id="UP000737171"/>
    </source>
</evidence>
<dbReference type="InterPro" id="IPR021868">
    <property type="entry name" value="Alpha_2_Macroglob_MG3"/>
</dbReference>
<dbReference type="PANTHER" id="PTHR40094">
    <property type="entry name" value="ALPHA-2-MACROGLOBULIN HOMOLOG"/>
    <property type="match status" value="1"/>
</dbReference>
<dbReference type="SMART" id="SM01360">
    <property type="entry name" value="A2M"/>
    <property type="match status" value="1"/>
</dbReference>
<dbReference type="Pfam" id="PF00207">
    <property type="entry name" value="A2M"/>
    <property type="match status" value="1"/>
</dbReference>
<evidence type="ECO:0000256" key="2">
    <source>
        <dbReference type="SAM" id="MobiDB-lite"/>
    </source>
</evidence>
<comment type="similarity">
    <text evidence="1">Belongs to the protease inhibitor I39 (alpha-2-macroglobulin) family. Bacterial alpha-2-macroglobulin subfamily.</text>
</comment>
<name>A0ABX2EKV6_9BURK</name>
<evidence type="ECO:0000313" key="6">
    <source>
        <dbReference type="EMBL" id="NRF69205.1"/>
    </source>
</evidence>
<dbReference type="InterPro" id="IPR051802">
    <property type="entry name" value="YfhM-like"/>
</dbReference>
<dbReference type="SMART" id="SM01359">
    <property type="entry name" value="A2M_N_2"/>
    <property type="match status" value="1"/>
</dbReference>
<organism evidence="6 7">
    <name type="scientific">Pseudaquabacterium terrae</name>
    <dbReference type="NCBI Taxonomy" id="2732868"/>
    <lineage>
        <taxon>Bacteria</taxon>
        <taxon>Pseudomonadati</taxon>
        <taxon>Pseudomonadota</taxon>
        <taxon>Betaproteobacteria</taxon>
        <taxon>Burkholderiales</taxon>
        <taxon>Sphaerotilaceae</taxon>
        <taxon>Pseudaquabacterium</taxon>
    </lineage>
</organism>
<feature type="region of interest" description="Disordered" evidence="2">
    <location>
        <begin position="781"/>
        <end position="805"/>
    </location>
</feature>
<dbReference type="Pfam" id="PF17973">
    <property type="entry name" value="bMG10"/>
    <property type="match status" value="1"/>
</dbReference>
<dbReference type="Pfam" id="PF01835">
    <property type="entry name" value="MG2"/>
    <property type="match status" value="1"/>
</dbReference>
<gene>
    <name evidence="6" type="ORF">HLB44_19600</name>
</gene>